<name>A0A5J5BE97_9ASTE</name>
<dbReference type="Pfam" id="PF02536">
    <property type="entry name" value="mTERF"/>
    <property type="match status" value="1"/>
</dbReference>
<organism evidence="4 5">
    <name type="scientific">Nyssa sinensis</name>
    <dbReference type="NCBI Taxonomy" id="561372"/>
    <lineage>
        <taxon>Eukaryota</taxon>
        <taxon>Viridiplantae</taxon>
        <taxon>Streptophyta</taxon>
        <taxon>Embryophyta</taxon>
        <taxon>Tracheophyta</taxon>
        <taxon>Spermatophyta</taxon>
        <taxon>Magnoliopsida</taxon>
        <taxon>eudicotyledons</taxon>
        <taxon>Gunneridae</taxon>
        <taxon>Pentapetalae</taxon>
        <taxon>asterids</taxon>
        <taxon>Cornales</taxon>
        <taxon>Nyssaceae</taxon>
        <taxon>Nyssa</taxon>
    </lineage>
</organism>
<accession>A0A5J5BE97</accession>
<dbReference type="PANTHER" id="PTHR13068">
    <property type="entry name" value="CGI-12 PROTEIN-RELATED"/>
    <property type="match status" value="1"/>
</dbReference>
<dbReference type="SMART" id="SM00733">
    <property type="entry name" value="Mterf"/>
    <property type="match status" value="9"/>
</dbReference>
<dbReference type="GO" id="GO:0006353">
    <property type="term" value="P:DNA-templated transcription termination"/>
    <property type="evidence" value="ECO:0007669"/>
    <property type="project" value="UniProtKB-KW"/>
</dbReference>
<keyword evidence="3" id="KW-0809">Transit peptide</keyword>
<dbReference type="Gene3D" id="1.25.70.10">
    <property type="entry name" value="Transcription termination factor 3, mitochondrial"/>
    <property type="match status" value="2"/>
</dbReference>
<gene>
    <name evidence="4" type="ORF">F0562_024381</name>
</gene>
<keyword evidence="5" id="KW-1185">Reference proteome</keyword>
<sequence length="494" mass="56288">MYDSLFQGFISAPLRWGRLHLSTRLEGISVNWKASLEYLSCLSEGSPILCWARVSTTHPGYLISTSSLNPILNTSNSKHSESFTLSYLLNSCGLSLDSAISASKKLQFDNSDQPDSVLKLLKSQGLCQAHIINLITNRPGILLVDPNKTLKPNIELFGSLGFSSTNLAKILSEAPQILESSNVTSVVEFLAAYGFSREQITNMTLKRPWLLINNPQKTYKPKLEFLQSLSSASEVVKLVYKDPFVLKQGLKNRLIPCVQVLKRIVHTDENVFKAIKAEYLVLHFDLEKSFEPNVLTLLNFGVPESNVLKLIMIGPRILLQRTEQFNKIVQEVAKLGFDTKKLLFVLAMRSMHLIRNTFWEKKMEVFRSFGLSRDEIISAFKLQPMCVLSSEKKIREMMDFFVNKLHFKPSMISRHPGLLLLSMEKRIIPRCSVLRLLMLNDVIDEEINLLPILQMTHKNFLQKFVIEYQHKVPDIVKAHRGDIGFQGFNINQTF</sequence>
<protein>
    <submittedName>
        <fullName evidence="4">Uncharacterized protein</fullName>
    </submittedName>
</protein>
<dbReference type="OrthoDB" id="637682at2759"/>
<evidence type="ECO:0000256" key="3">
    <source>
        <dbReference type="ARBA" id="ARBA00022946"/>
    </source>
</evidence>
<keyword evidence="2" id="KW-0804">Transcription</keyword>
<keyword evidence="2" id="KW-0805">Transcription regulation</keyword>
<evidence type="ECO:0000313" key="4">
    <source>
        <dbReference type="EMBL" id="KAA8540700.1"/>
    </source>
</evidence>
<comment type="similarity">
    <text evidence="1">Belongs to the mTERF family.</text>
</comment>
<evidence type="ECO:0000256" key="2">
    <source>
        <dbReference type="ARBA" id="ARBA00022472"/>
    </source>
</evidence>
<dbReference type="EMBL" id="CM018036">
    <property type="protein sequence ID" value="KAA8540700.1"/>
    <property type="molecule type" value="Genomic_DNA"/>
</dbReference>
<reference evidence="4 5" key="1">
    <citation type="submission" date="2019-09" db="EMBL/GenBank/DDBJ databases">
        <title>A chromosome-level genome assembly of the Chinese tupelo Nyssa sinensis.</title>
        <authorList>
            <person name="Yang X."/>
            <person name="Kang M."/>
            <person name="Yang Y."/>
            <person name="Xiong H."/>
            <person name="Wang M."/>
            <person name="Zhang Z."/>
            <person name="Wang Z."/>
            <person name="Wu H."/>
            <person name="Ma T."/>
            <person name="Liu J."/>
            <person name="Xi Z."/>
        </authorList>
    </citation>
    <scope>NUCLEOTIDE SEQUENCE [LARGE SCALE GENOMIC DNA]</scope>
    <source>
        <strain evidence="4">J267</strain>
        <tissue evidence="4">Leaf</tissue>
    </source>
</reference>
<evidence type="ECO:0000256" key="1">
    <source>
        <dbReference type="ARBA" id="ARBA00007692"/>
    </source>
</evidence>
<proteinExistence type="inferred from homology"/>
<evidence type="ECO:0000313" key="5">
    <source>
        <dbReference type="Proteomes" id="UP000325577"/>
    </source>
</evidence>
<dbReference type="GO" id="GO:0003676">
    <property type="term" value="F:nucleic acid binding"/>
    <property type="evidence" value="ECO:0007669"/>
    <property type="project" value="InterPro"/>
</dbReference>
<dbReference type="InterPro" id="IPR038538">
    <property type="entry name" value="MTERF_sf"/>
</dbReference>
<keyword evidence="2" id="KW-0806">Transcription termination</keyword>
<dbReference type="AlphaFoldDB" id="A0A5J5BE97"/>
<dbReference type="Proteomes" id="UP000325577">
    <property type="component" value="Linkage Group LG13"/>
</dbReference>
<dbReference type="FunFam" id="1.25.70.10:FF:000001">
    <property type="entry name" value="Mitochondrial transcription termination factor-like"/>
    <property type="match status" value="1"/>
</dbReference>
<dbReference type="PANTHER" id="PTHR13068:SF120">
    <property type="entry name" value="TRANSCRIPTION TERMINATION FACTOR MTERF2, CHLOROPLASTIC-LIKE ISOFORM X1"/>
    <property type="match status" value="1"/>
</dbReference>
<dbReference type="InterPro" id="IPR003690">
    <property type="entry name" value="MTERF"/>
</dbReference>